<evidence type="ECO:0000256" key="2">
    <source>
        <dbReference type="ARBA" id="ARBA00010400"/>
    </source>
</evidence>
<comment type="similarity">
    <text evidence="2 5">Belongs to the RxLR effector family.</text>
</comment>
<comment type="caution">
    <text evidence="7">The sequence shown here is derived from an EMBL/GenBank/DDBJ whole genome shotgun (WGS) entry which is preliminary data.</text>
</comment>
<comment type="subcellular location">
    <subcellularLocation>
        <location evidence="1 5">Secreted</location>
    </subcellularLocation>
</comment>
<accession>A0A225VLS8</accession>
<reference evidence="8" key="1">
    <citation type="submission" date="2017-03" db="EMBL/GenBank/DDBJ databases">
        <title>Phytopthora megakarya and P. palmivora, two closely related causual agents of cacao black pod achieved similar genome size and gene model numbers by different mechanisms.</title>
        <authorList>
            <person name="Ali S."/>
            <person name="Shao J."/>
            <person name="Larry D.J."/>
            <person name="Kronmiller B."/>
            <person name="Shen D."/>
            <person name="Strem M.D."/>
            <person name="Melnick R.L."/>
            <person name="Guiltinan M.J."/>
            <person name="Tyler B.M."/>
            <person name="Meinhardt L.W."/>
            <person name="Bailey B.A."/>
        </authorList>
    </citation>
    <scope>NUCLEOTIDE SEQUENCE [LARGE SCALE GENOMIC DNA]</scope>
    <source>
        <strain evidence="8">zdho120</strain>
    </source>
</reference>
<evidence type="ECO:0000313" key="7">
    <source>
        <dbReference type="EMBL" id="OWZ05969.1"/>
    </source>
</evidence>
<evidence type="ECO:0000256" key="3">
    <source>
        <dbReference type="ARBA" id="ARBA00022525"/>
    </source>
</evidence>
<feature type="compositionally biased region" description="Basic and acidic residues" evidence="6">
    <location>
        <begin position="47"/>
        <end position="62"/>
    </location>
</feature>
<sequence>MQARFALIVLVSVVFCSWEGISALTAANHSPVSLAEGTLSVHDHNNRNLREHDASGNDKTNEEAEDERLNDDERTFPKLGRINNSLSKGNSDMTSKLVRSNSLPDLSKVDEKLLQRAIESNHAVVFKRIEKAGYDPDSMYLELGWKSTFDVDYNIQHQLWKAFSSYWQKGHPNWVSKIDNTP</sequence>
<evidence type="ECO:0000256" key="4">
    <source>
        <dbReference type="ARBA" id="ARBA00022729"/>
    </source>
</evidence>
<dbReference type="Proteomes" id="UP000198211">
    <property type="component" value="Unassembled WGS sequence"/>
</dbReference>
<comment type="domain">
    <text evidence="5">The RxLR-dEER motif acts to carry the protein into the host cell cytoplasm through binding to cell surface phosphatidylinositol-3-phosphate.</text>
</comment>
<evidence type="ECO:0000256" key="5">
    <source>
        <dbReference type="RuleBase" id="RU367124"/>
    </source>
</evidence>
<name>A0A225VLS8_9STRA</name>
<protein>
    <recommendedName>
        <fullName evidence="5">RxLR effector protein</fullName>
    </recommendedName>
</protein>
<evidence type="ECO:0000313" key="8">
    <source>
        <dbReference type="Proteomes" id="UP000198211"/>
    </source>
</evidence>
<feature type="chain" id="PRO_5012646475" description="RxLR effector protein" evidence="5">
    <location>
        <begin position="24"/>
        <end position="182"/>
    </location>
</feature>
<evidence type="ECO:0000256" key="1">
    <source>
        <dbReference type="ARBA" id="ARBA00004613"/>
    </source>
</evidence>
<dbReference type="EMBL" id="NBNE01004175">
    <property type="protein sequence ID" value="OWZ05969.1"/>
    <property type="molecule type" value="Genomic_DNA"/>
</dbReference>
<gene>
    <name evidence="7" type="ORF">PHMEG_00021846</name>
</gene>
<keyword evidence="4 5" id="KW-0732">Signal</keyword>
<keyword evidence="8" id="KW-1185">Reference proteome</keyword>
<comment type="function">
    <text evidence="5">Effector that suppresses plant defense responses during pathogen infection.</text>
</comment>
<proteinExistence type="inferred from homology"/>
<feature type="signal peptide" evidence="5">
    <location>
        <begin position="1"/>
        <end position="23"/>
    </location>
</feature>
<dbReference type="InterPro" id="IPR031825">
    <property type="entry name" value="RXLR"/>
</dbReference>
<organism evidence="7 8">
    <name type="scientific">Phytophthora megakarya</name>
    <dbReference type="NCBI Taxonomy" id="4795"/>
    <lineage>
        <taxon>Eukaryota</taxon>
        <taxon>Sar</taxon>
        <taxon>Stramenopiles</taxon>
        <taxon>Oomycota</taxon>
        <taxon>Peronosporomycetes</taxon>
        <taxon>Peronosporales</taxon>
        <taxon>Peronosporaceae</taxon>
        <taxon>Phytophthora</taxon>
    </lineage>
</organism>
<dbReference type="Pfam" id="PF16810">
    <property type="entry name" value="RXLR"/>
    <property type="match status" value="1"/>
</dbReference>
<dbReference type="AlphaFoldDB" id="A0A225VLS8"/>
<keyword evidence="3 5" id="KW-0964">Secreted</keyword>
<feature type="region of interest" description="Disordered" evidence="6">
    <location>
        <begin position="47"/>
        <end position="83"/>
    </location>
</feature>
<evidence type="ECO:0000256" key="6">
    <source>
        <dbReference type="SAM" id="MobiDB-lite"/>
    </source>
</evidence>